<dbReference type="PANTHER" id="PTHR46084:SF14">
    <property type="entry name" value="PROTEIN KINASE DOMAIN-CONTAINING PROTEIN"/>
    <property type="match status" value="1"/>
</dbReference>
<dbReference type="PRINTS" id="PR01849">
    <property type="entry name" value="UBIQUITINACT"/>
</dbReference>
<feature type="region of interest" description="Disordered" evidence="17">
    <location>
        <begin position="1"/>
        <end position="36"/>
    </location>
</feature>
<evidence type="ECO:0000256" key="7">
    <source>
        <dbReference type="ARBA" id="ARBA00022692"/>
    </source>
</evidence>
<dbReference type="eggNOG" id="KOG2012">
    <property type="taxonomic scope" value="Eukaryota"/>
</dbReference>
<evidence type="ECO:0000313" key="21">
    <source>
        <dbReference type="Proteomes" id="UP000006038"/>
    </source>
</evidence>
<feature type="transmembrane region" description="Helical" evidence="18">
    <location>
        <begin position="1093"/>
        <end position="1117"/>
    </location>
</feature>
<accession>J3NAN6</accession>
<dbReference type="SUPFAM" id="SSF69572">
    <property type="entry name" value="Activating enzymes of the ubiquitin-like proteins"/>
    <property type="match status" value="2"/>
</dbReference>
<comment type="pathway">
    <text evidence="3">Protein modification; protein ubiquitination.</text>
</comment>
<evidence type="ECO:0000256" key="11">
    <source>
        <dbReference type="ARBA" id="ARBA00022840"/>
    </source>
</evidence>
<dbReference type="UniPathway" id="UPA00143"/>
<dbReference type="SUPFAM" id="SSF56112">
    <property type="entry name" value="Protein kinase-like (PK-like)"/>
    <property type="match status" value="1"/>
</dbReference>
<keyword evidence="21" id="KW-1185">Reference proteome</keyword>
<evidence type="ECO:0000256" key="9">
    <source>
        <dbReference type="ARBA" id="ARBA00022741"/>
    </source>
</evidence>
<dbReference type="Gene3D" id="3.50.50.80">
    <property type="entry name" value="Ubiquitin-activating enzyme E1, inactive adenylation domain, subdomain 1"/>
    <property type="match status" value="1"/>
</dbReference>
<evidence type="ECO:0000256" key="12">
    <source>
        <dbReference type="ARBA" id="ARBA00022989"/>
    </source>
</evidence>
<dbReference type="GO" id="GO:0004839">
    <property type="term" value="F:ubiquitin activating enzyme activity"/>
    <property type="evidence" value="ECO:0007669"/>
    <property type="project" value="UniProtKB-EC"/>
</dbReference>
<evidence type="ECO:0000256" key="5">
    <source>
        <dbReference type="ARBA" id="ARBA00012990"/>
    </source>
</evidence>
<evidence type="ECO:0000256" key="6">
    <source>
        <dbReference type="ARBA" id="ARBA00022598"/>
    </source>
</evidence>
<dbReference type="Gene3D" id="3.30.200.20">
    <property type="entry name" value="Phosphorylase Kinase, domain 1"/>
    <property type="match status" value="1"/>
</dbReference>
<dbReference type="InterPro" id="IPR032420">
    <property type="entry name" value="E1_4HB"/>
</dbReference>
<comment type="similarity">
    <text evidence="4 16">Belongs to the ubiquitin-activating E1 family.</text>
</comment>
<dbReference type="InterPro" id="IPR042063">
    <property type="entry name" value="Ubi_acti_E1_SCCH"/>
</dbReference>
<evidence type="ECO:0000256" key="17">
    <source>
        <dbReference type="SAM" id="MobiDB-lite"/>
    </source>
</evidence>
<feature type="domain" description="Protein kinase" evidence="19">
    <location>
        <begin position="1150"/>
        <end position="1423"/>
    </location>
</feature>
<dbReference type="Pfam" id="PF16190">
    <property type="entry name" value="E1_FCCH"/>
    <property type="match status" value="1"/>
</dbReference>
<keyword evidence="13 18" id="KW-0472">Membrane</keyword>
<keyword evidence="8" id="KW-0732">Signal</keyword>
<dbReference type="Proteomes" id="UP000006038">
    <property type="component" value="Chromosome 12"/>
</dbReference>
<keyword evidence="12 18" id="KW-1133">Transmembrane helix</keyword>
<dbReference type="FunFam" id="1.10.10.2660:FF:000002">
    <property type="entry name" value="Ubiquitin-activating enzyme E1 2"/>
    <property type="match status" value="1"/>
</dbReference>
<keyword evidence="7 18" id="KW-0812">Transmembrane</keyword>
<evidence type="ECO:0000256" key="4">
    <source>
        <dbReference type="ARBA" id="ARBA00005673"/>
    </source>
</evidence>
<evidence type="ECO:0000256" key="8">
    <source>
        <dbReference type="ARBA" id="ARBA00022729"/>
    </source>
</evidence>
<dbReference type="PANTHER" id="PTHR46084">
    <property type="entry name" value="PROTEIN MALE DISCOVERER 2"/>
    <property type="match status" value="1"/>
</dbReference>
<dbReference type="InterPro" id="IPR000719">
    <property type="entry name" value="Prot_kinase_dom"/>
</dbReference>
<feature type="active site" description="Glycyl thioester intermediate" evidence="15">
    <location>
        <position position="621"/>
    </location>
</feature>
<dbReference type="PROSITE" id="PS50011">
    <property type="entry name" value="PROTEIN_KINASE_DOM"/>
    <property type="match status" value="1"/>
</dbReference>
<evidence type="ECO:0000256" key="16">
    <source>
        <dbReference type="RuleBase" id="RU000519"/>
    </source>
</evidence>
<dbReference type="EC" id="6.2.1.45" evidence="5"/>
<dbReference type="Gene3D" id="3.40.50.12550">
    <property type="entry name" value="Ubiquitin-activating enzyme E1, inactive adenylation domain, subdomain 2"/>
    <property type="match status" value="1"/>
</dbReference>
<dbReference type="InterPro" id="IPR018074">
    <property type="entry name" value="UBQ-activ_enz_E1_CS"/>
</dbReference>
<dbReference type="EnsemblPlants" id="OB12G10440.1">
    <property type="protein sequence ID" value="OB12G10440.1"/>
    <property type="gene ID" value="OB12G10440"/>
</dbReference>
<dbReference type="STRING" id="4533.J3NAN6"/>
<dbReference type="InterPro" id="IPR011009">
    <property type="entry name" value="Kinase-like_dom_sf"/>
</dbReference>
<dbReference type="Gene3D" id="1.10.510.10">
    <property type="entry name" value="Transferase(Phosphotransferase) domain 1"/>
    <property type="match status" value="1"/>
</dbReference>
<comment type="function">
    <text evidence="2">Activates ubiquitin by first adenylating its C-terminal glycine residue with ATP, and thereafter linking this residue to the side chain of a cysteine residue in E1, yielding a ubiquitin-E1 thioester and free AMP.</text>
</comment>
<evidence type="ECO:0000256" key="15">
    <source>
        <dbReference type="PROSITE-ProRule" id="PRU10132"/>
    </source>
</evidence>
<dbReference type="FunFam" id="3.40.50.720:FF:000015">
    <property type="entry name" value="Ubiquitin-activating enzyme E1 1"/>
    <property type="match status" value="1"/>
</dbReference>
<evidence type="ECO:0000256" key="10">
    <source>
        <dbReference type="ARBA" id="ARBA00022786"/>
    </source>
</evidence>
<dbReference type="Gene3D" id="1.10.10.2660">
    <property type="entry name" value="Ubiquitin-activating enzyme E1, SCCH domain"/>
    <property type="match status" value="1"/>
</dbReference>
<dbReference type="Gene3D" id="2.40.30.180">
    <property type="entry name" value="Ubiquitin-activating enzyme E1, FCCH domain"/>
    <property type="match status" value="1"/>
</dbReference>
<dbReference type="InterPro" id="IPR042302">
    <property type="entry name" value="E1_FCCH_sf"/>
</dbReference>
<dbReference type="PROSITE" id="PS00536">
    <property type="entry name" value="UBIQUITIN_ACTIVAT_1"/>
    <property type="match status" value="1"/>
</dbReference>
<sequence>MLTRKREELADDVDDLQKKTRADAKDNHDMTTGRTPEIDEDLHSRQLAVYGRETMKRLFASNVLVSGLNGLGAEIAKNLVLAGVKSVTLHDDDKVDLWDLSSNFFLSENDVGQNRAQACIQKLQELNNAVIISTITGDLTKEQLSNFQAVVFTEISLEKAVEFDSYCHNHQPPIAFIKSEIRGLFGSVFCDFGPEFTVLDVDGEEPHTGIVASISNDNPALVSCVDDERLEFQDGDLVVFSEVHGMTELNDGKPRKIKNARPYSFTLEEDTSSYGTYIRGGIVTQVKPPKVLKFKPLKEAIKEPGEFLMSDFSKLDRPPLLHLAFQALDRFKSDLKRFPIAGSTDDAQRLIDFAVSINETLGDSKLEELDKKLLHHFASGSRAVLNPMAAMFGGIVGQEVVKACSGKFHPLYQFFYFDSVESLPVEPLEPGELKPENTRYDAQISVFGSKLQRKLEQAKIFMVGSGALGCEFLKNLALMGISCSENGKLTVTDDDVIEKSNLSRQFLFRDWNIGQPKSTVAATAAMAINPKLHVEVLQNRASPETENVFNDAFWEGLDAVVNALDNVTARMYIDSRCVYFQKALLESGTLGAKCNTQMVIPHLTENYGASRDPPEKQAPMCTVHSFPHNIDHCLTWARSEFEGLLEKTPTEVNAFLSNPSGYSTAARTAGDAQARDQLERVIECLEREKCETFQDCITWARLKFEDYFSNRVKQLTFTFPEDAMTSSGAPFWSAPKRFPRPLEFSTSDPSQLNFIVAAAILRAETFGIPIPDWTKSPAKLAEAVDKVIVPDFEPKQGVKIVTDEKATSLSSASVDDAAVIEELVAKLEAISKTLPPGFHMKPIQFEKLISISIKKDGNHWLLEKHDICMAKIGEHCQVAKRVDKRPVRFLVGSPPLWKLKTLCAPLGYLLFSLSNCIPAKRKFEDNAKVQLTTPVIVVWIPLFTEETKGSSAAKKSRLWQMEAWTIRVLYFVLFSFLVSARFGSSAPYSEEGRTLLRHRESERDKPADSLSIWGERKVIGRVLRLLLKENMFSSVADNRGGFGPCRKCLAKTVHNARQLLQSRELISNKTQTHSQKQLPPPVQLPAPKLQPCWLIYALPIAGVLFVAAVATAIYLLFSRRKKDNTVMPWSTGLSGQLKKAFVIGVPSLERTELEAACEGFINVIDTLPECTLYKGTLSSGVEIAVLSTSVNSAQLWSAQSEEQFRNKISVLSKVNHKNFMNLLGYCVCEEPFTRMMVFEYAPCGSLFEHLHIREAEHLDWQTRLRIITGVAYCLEHMIQLDPPPLLPTSLSSSSIYLTEDYAAKIADIEFWKDDSKQDAAAAAALREISQESVIVYKFGILVLEVISGRRPISEDDRLLVLWASSYLDGKRPLSAMADRTLVRSSSEAPEEDVAALCEVVRRCVRPEAGKRAISMGEVARMVRGVGGLSAEQAAPRENPLWWAQLEIASASSETA</sequence>
<comment type="catalytic activity">
    <reaction evidence="1">
        <text>ATP + ubiquitin + [E1 ubiquitin-activating enzyme]-L-cysteine = AMP + diphosphate + S-ubiquitinyl-[E1 ubiquitin-activating enzyme]-L-cysteine.</text>
        <dbReference type="EC" id="6.2.1.45"/>
    </reaction>
</comment>
<evidence type="ECO:0000256" key="14">
    <source>
        <dbReference type="ARBA" id="ARBA00046288"/>
    </source>
</evidence>
<dbReference type="InterPro" id="IPR042449">
    <property type="entry name" value="Ub-E1_IAD_1"/>
</dbReference>
<name>J3NAN6_ORYBR</name>
<dbReference type="InterPro" id="IPR018075">
    <property type="entry name" value="UBQ-activ_enz_E1"/>
</dbReference>
<reference evidence="20" key="2">
    <citation type="submission" date="2013-04" db="UniProtKB">
        <authorList>
            <consortium name="EnsemblPlants"/>
        </authorList>
    </citation>
    <scope>IDENTIFICATION</scope>
</reference>
<dbReference type="FunFam" id="3.40.50.12550:FF:000001">
    <property type="entry name" value="Ubiquitin-activating enzyme E1 1"/>
    <property type="match status" value="1"/>
</dbReference>
<dbReference type="InterPro" id="IPR000011">
    <property type="entry name" value="UBQ/SUMO-activ_enz_E1-like"/>
</dbReference>
<dbReference type="Pfam" id="PF16191">
    <property type="entry name" value="E1_4HB"/>
    <property type="match status" value="1"/>
</dbReference>
<dbReference type="HOGENOM" id="CLU_251079_0_0_1"/>
<dbReference type="FunFam" id="3.30.200.20:FF:000489">
    <property type="entry name" value="Inactive receptor-like serine/threonine-protein kinase"/>
    <property type="match status" value="1"/>
</dbReference>
<evidence type="ECO:0000313" key="20">
    <source>
        <dbReference type="EnsemblPlants" id="OB12G10440.1"/>
    </source>
</evidence>
<dbReference type="SMART" id="SM00219">
    <property type="entry name" value="TyrKc"/>
    <property type="match status" value="1"/>
</dbReference>
<organism evidence="20">
    <name type="scientific">Oryza brachyantha</name>
    <name type="common">malo sina</name>
    <dbReference type="NCBI Taxonomy" id="4533"/>
    <lineage>
        <taxon>Eukaryota</taxon>
        <taxon>Viridiplantae</taxon>
        <taxon>Streptophyta</taxon>
        <taxon>Embryophyta</taxon>
        <taxon>Tracheophyta</taxon>
        <taxon>Spermatophyta</taxon>
        <taxon>Magnoliopsida</taxon>
        <taxon>Liliopsida</taxon>
        <taxon>Poales</taxon>
        <taxon>Poaceae</taxon>
        <taxon>BOP clade</taxon>
        <taxon>Oryzoideae</taxon>
        <taxon>Oryzeae</taxon>
        <taxon>Oryzinae</taxon>
        <taxon>Oryza</taxon>
    </lineage>
</organism>
<dbReference type="InterPro" id="IPR035985">
    <property type="entry name" value="Ubiquitin-activating_enz"/>
</dbReference>
<dbReference type="GO" id="GO:0004713">
    <property type="term" value="F:protein tyrosine kinase activity"/>
    <property type="evidence" value="ECO:0007669"/>
    <property type="project" value="InterPro"/>
</dbReference>
<evidence type="ECO:0000256" key="2">
    <source>
        <dbReference type="ARBA" id="ARBA00002457"/>
    </source>
</evidence>
<keyword evidence="9 16" id="KW-0547">Nucleotide-binding</keyword>
<evidence type="ECO:0000256" key="18">
    <source>
        <dbReference type="SAM" id="Phobius"/>
    </source>
</evidence>
<reference evidence="20" key="1">
    <citation type="journal article" date="2013" name="Nat. Commun.">
        <title>Whole-genome sequencing of Oryza brachyantha reveals mechanisms underlying Oryza genome evolution.</title>
        <authorList>
            <person name="Chen J."/>
            <person name="Huang Q."/>
            <person name="Gao D."/>
            <person name="Wang J."/>
            <person name="Lang Y."/>
            <person name="Liu T."/>
            <person name="Li B."/>
            <person name="Bai Z."/>
            <person name="Luis Goicoechea J."/>
            <person name="Liang C."/>
            <person name="Chen C."/>
            <person name="Zhang W."/>
            <person name="Sun S."/>
            <person name="Liao Y."/>
            <person name="Zhang X."/>
            <person name="Yang L."/>
            <person name="Song C."/>
            <person name="Wang M."/>
            <person name="Shi J."/>
            <person name="Liu G."/>
            <person name="Liu J."/>
            <person name="Zhou H."/>
            <person name="Zhou W."/>
            <person name="Yu Q."/>
            <person name="An N."/>
            <person name="Chen Y."/>
            <person name="Cai Q."/>
            <person name="Wang B."/>
            <person name="Liu B."/>
            <person name="Min J."/>
            <person name="Huang Y."/>
            <person name="Wu H."/>
            <person name="Li Z."/>
            <person name="Zhang Y."/>
            <person name="Yin Y."/>
            <person name="Song W."/>
            <person name="Jiang J."/>
            <person name="Jackson S.A."/>
            <person name="Wing R.A."/>
            <person name="Wang J."/>
            <person name="Chen M."/>
        </authorList>
    </citation>
    <scope>NUCLEOTIDE SEQUENCE [LARGE SCALE GENOMIC DNA]</scope>
    <source>
        <strain evidence="20">cv. IRGC 101232</strain>
    </source>
</reference>
<dbReference type="GO" id="GO:0005524">
    <property type="term" value="F:ATP binding"/>
    <property type="evidence" value="ECO:0007669"/>
    <property type="project" value="UniProtKB-KW"/>
</dbReference>
<proteinExistence type="inferred from homology"/>
<protein>
    <recommendedName>
        <fullName evidence="5">E1 ubiquitin-activating enzyme</fullName>
        <ecNumber evidence="5">6.2.1.45</ecNumber>
    </recommendedName>
</protein>
<dbReference type="InterPro" id="IPR020635">
    <property type="entry name" value="Tyr_kinase_cat_dom"/>
</dbReference>
<evidence type="ECO:0000259" key="19">
    <source>
        <dbReference type="PROSITE" id="PS50011"/>
    </source>
</evidence>
<dbReference type="InterPro" id="IPR033127">
    <property type="entry name" value="UBQ-activ_enz_E1_Cys_AS"/>
</dbReference>
<dbReference type="GO" id="GO:0012505">
    <property type="term" value="C:endomembrane system"/>
    <property type="evidence" value="ECO:0007669"/>
    <property type="project" value="UniProtKB-SubCell"/>
</dbReference>
<evidence type="ECO:0000256" key="1">
    <source>
        <dbReference type="ARBA" id="ARBA00000488"/>
    </source>
</evidence>
<keyword evidence="6 16" id="KW-0436">Ligase</keyword>
<dbReference type="CDD" id="cd01491">
    <property type="entry name" value="Ube1_repeat1"/>
    <property type="match status" value="1"/>
</dbReference>
<dbReference type="Pfam" id="PF10585">
    <property type="entry name" value="UBA_E1_SCCH"/>
    <property type="match status" value="1"/>
</dbReference>
<feature type="compositionally biased region" description="Basic and acidic residues" evidence="17">
    <location>
        <begin position="15"/>
        <end position="31"/>
    </location>
</feature>
<dbReference type="NCBIfam" id="TIGR01408">
    <property type="entry name" value="Ube1"/>
    <property type="match status" value="1"/>
</dbReference>
<evidence type="ECO:0000256" key="13">
    <source>
        <dbReference type="ARBA" id="ARBA00023136"/>
    </source>
</evidence>
<dbReference type="InterPro" id="IPR001245">
    <property type="entry name" value="Ser-Thr/Tyr_kinase_cat_dom"/>
</dbReference>
<dbReference type="InterPro" id="IPR032418">
    <property type="entry name" value="E1_FCCH"/>
</dbReference>
<dbReference type="FunFam" id="3.50.50.80:FF:000003">
    <property type="entry name" value="Ubiquitin-activating enzyme E1 2"/>
    <property type="match status" value="1"/>
</dbReference>
<comment type="subcellular location">
    <subcellularLocation>
        <location evidence="14">Endomembrane system</location>
        <topology evidence="14">Single-pass type I membrane protein</topology>
    </subcellularLocation>
</comment>
<keyword evidence="11 16" id="KW-0067">ATP-binding</keyword>
<dbReference type="InterPro" id="IPR019572">
    <property type="entry name" value="UBA_E1_SCCH"/>
</dbReference>
<dbReference type="Pfam" id="PF07714">
    <property type="entry name" value="PK_Tyr_Ser-Thr"/>
    <property type="match status" value="1"/>
</dbReference>
<keyword evidence="10 16" id="KW-0833">Ubl conjugation pathway</keyword>
<dbReference type="FunFam" id="2.40.30.180:FF:000001">
    <property type="entry name" value="ubiquitin-like modifier-activating enzyme 1"/>
    <property type="match status" value="1"/>
</dbReference>
<dbReference type="PROSITE" id="PS00865">
    <property type="entry name" value="UBIQUITIN_ACTIVAT_2"/>
    <property type="match status" value="1"/>
</dbReference>
<dbReference type="Gramene" id="OB12G10440.1">
    <property type="protein sequence ID" value="OB12G10440.1"/>
    <property type="gene ID" value="OB12G10440"/>
</dbReference>
<evidence type="ECO:0000256" key="3">
    <source>
        <dbReference type="ARBA" id="ARBA00004906"/>
    </source>
</evidence>